<proteinExistence type="predicted"/>
<evidence type="ECO:0000313" key="2">
    <source>
        <dbReference type="Proteomes" id="UP000784294"/>
    </source>
</evidence>
<dbReference type="EMBL" id="CAAALY010034095">
    <property type="protein sequence ID" value="VEL17771.1"/>
    <property type="molecule type" value="Genomic_DNA"/>
</dbReference>
<dbReference type="AlphaFoldDB" id="A0A3S5CL97"/>
<name>A0A3S5CL97_9PLAT</name>
<reference evidence="1" key="1">
    <citation type="submission" date="2018-11" db="EMBL/GenBank/DDBJ databases">
        <authorList>
            <consortium name="Pathogen Informatics"/>
        </authorList>
    </citation>
    <scope>NUCLEOTIDE SEQUENCE</scope>
</reference>
<accession>A0A3S5CL97</accession>
<dbReference type="Proteomes" id="UP000784294">
    <property type="component" value="Unassembled WGS sequence"/>
</dbReference>
<organism evidence="1 2">
    <name type="scientific">Protopolystoma xenopodis</name>
    <dbReference type="NCBI Taxonomy" id="117903"/>
    <lineage>
        <taxon>Eukaryota</taxon>
        <taxon>Metazoa</taxon>
        <taxon>Spiralia</taxon>
        <taxon>Lophotrochozoa</taxon>
        <taxon>Platyhelminthes</taxon>
        <taxon>Monogenea</taxon>
        <taxon>Polyopisthocotylea</taxon>
        <taxon>Polystomatidea</taxon>
        <taxon>Polystomatidae</taxon>
        <taxon>Protopolystoma</taxon>
    </lineage>
</organism>
<sequence length="107" mass="11933">MEGVERTVDTESPNEAGLAWRRARFGFSHRRLATHLKIPVGRSRLGDEHLSFDYVQLRYHLGSWRQASLGHAHTASIILTTECRIAIFLVSVCLPAGDSSQLSICLS</sequence>
<keyword evidence="2" id="KW-1185">Reference proteome</keyword>
<comment type="caution">
    <text evidence="1">The sequence shown here is derived from an EMBL/GenBank/DDBJ whole genome shotgun (WGS) entry which is preliminary data.</text>
</comment>
<gene>
    <name evidence="1" type="ORF">PXEA_LOCUS11211</name>
</gene>
<protein>
    <submittedName>
        <fullName evidence="1">Uncharacterized protein</fullName>
    </submittedName>
</protein>
<evidence type="ECO:0000313" key="1">
    <source>
        <dbReference type="EMBL" id="VEL17771.1"/>
    </source>
</evidence>